<dbReference type="Pfam" id="PF25871">
    <property type="entry name" value="HTH_76"/>
    <property type="match status" value="1"/>
</dbReference>
<dbReference type="PANTHER" id="PTHR36855">
    <property type="entry name" value="CHROMOSOME 10, WHOLE GENOME SHOTGUN SEQUENCE"/>
    <property type="match status" value="1"/>
</dbReference>
<feature type="domain" description="PEX14-like helix-turn-helix" evidence="3">
    <location>
        <begin position="9"/>
        <end position="68"/>
    </location>
</feature>
<dbReference type="Pfam" id="PF17733">
    <property type="entry name" value="KPWE_dom"/>
    <property type="match status" value="1"/>
</dbReference>
<evidence type="ECO:0000259" key="3">
    <source>
        <dbReference type="Pfam" id="PF25871"/>
    </source>
</evidence>
<dbReference type="InterPro" id="IPR058841">
    <property type="entry name" value="HTH_76"/>
</dbReference>
<dbReference type="InterPro" id="IPR040554">
    <property type="entry name" value="KPWE_PEX14_dom"/>
</dbReference>
<evidence type="ECO:0000313" key="4">
    <source>
        <dbReference type="EMBL" id="KAJ1643231.1"/>
    </source>
</evidence>
<sequence length="126" mass="14621">MEFTDKEKEQFTSFEAYDFDSDATFQKGLDSIPDNTNPQVLDRAKLFYYSQAVEAIDQQQYTLWKQTRDDKRAFTPPSVPFAEVVRMISQGEQVPGIRRIPEKLNEQTPSISTLKAPPKPWETQEK</sequence>
<feature type="region of interest" description="Disordered" evidence="1">
    <location>
        <begin position="102"/>
        <end position="126"/>
    </location>
</feature>
<proteinExistence type="predicted"/>
<evidence type="ECO:0000256" key="1">
    <source>
        <dbReference type="SAM" id="MobiDB-lite"/>
    </source>
</evidence>
<protein>
    <submittedName>
        <fullName evidence="4">Uncharacterized protein</fullName>
    </submittedName>
</protein>
<name>A0A9W7XI40_9FUNG</name>
<keyword evidence="5" id="KW-1185">Reference proteome</keyword>
<dbReference type="AlphaFoldDB" id="A0A9W7XI40"/>
<reference evidence="4" key="1">
    <citation type="submission" date="2022-07" db="EMBL/GenBank/DDBJ databases">
        <title>Phylogenomic reconstructions and comparative analyses of Kickxellomycotina fungi.</title>
        <authorList>
            <person name="Reynolds N.K."/>
            <person name="Stajich J.E."/>
            <person name="Barry K."/>
            <person name="Grigoriev I.V."/>
            <person name="Crous P."/>
            <person name="Smith M.E."/>
        </authorList>
    </citation>
    <scope>NUCLEOTIDE SEQUENCE</scope>
    <source>
        <strain evidence="4">NBRC 105413</strain>
    </source>
</reference>
<gene>
    <name evidence="4" type="ORF">LPJ64_004975</name>
</gene>
<dbReference type="Proteomes" id="UP001145021">
    <property type="component" value="Unassembled WGS sequence"/>
</dbReference>
<accession>A0A9W7XI40</accession>
<comment type="caution">
    <text evidence="4">The sequence shown here is derived from an EMBL/GenBank/DDBJ whole genome shotgun (WGS) entry which is preliminary data.</text>
</comment>
<evidence type="ECO:0000259" key="2">
    <source>
        <dbReference type="Pfam" id="PF17733"/>
    </source>
</evidence>
<evidence type="ECO:0000313" key="5">
    <source>
        <dbReference type="Proteomes" id="UP001145021"/>
    </source>
</evidence>
<dbReference type="EMBL" id="JANBOH010000278">
    <property type="protein sequence ID" value="KAJ1643231.1"/>
    <property type="molecule type" value="Genomic_DNA"/>
</dbReference>
<organism evidence="4 5">
    <name type="scientific">Coemansia asiatica</name>
    <dbReference type="NCBI Taxonomy" id="1052880"/>
    <lineage>
        <taxon>Eukaryota</taxon>
        <taxon>Fungi</taxon>
        <taxon>Fungi incertae sedis</taxon>
        <taxon>Zoopagomycota</taxon>
        <taxon>Kickxellomycotina</taxon>
        <taxon>Kickxellomycetes</taxon>
        <taxon>Kickxellales</taxon>
        <taxon>Kickxellaceae</taxon>
        <taxon>Coemansia</taxon>
    </lineage>
</organism>
<feature type="domain" description="Peroxisomal membrane protein PEX14-like KPWE" evidence="2">
    <location>
        <begin position="77"/>
        <end position="123"/>
    </location>
</feature>
<dbReference type="PANTHER" id="PTHR36855:SF1">
    <property type="entry name" value="PEROXISOME MEMBRANE ANCHOR PROTEIN PEX14P N-TERMINAL DOMAIN-CONTAINING PROTEIN"/>
    <property type="match status" value="1"/>
</dbReference>